<dbReference type="RefSeq" id="XP_001551865.2">
    <property type="nucleotide sequence ID" value="XM_001551815.2"/>
</dbReference>
<dbReference type="Proteomes" id="UP000001798">
    <property type="component" value="Chromosome 16"/>
</dbReference>
<evidence type="ECO:0000313" key="7">
    <source>
        <dbReference type="Proteomes" id="UP000001798"/>
    </source>
</evidence>
<keyword evidence="7" id="KW-1185">Reference proteome</keyword>
<evidence type="ECO:0000256" key="2">
    <source>
        <dbReference type="ARBA" id="ARBA00023002"/>
    </source>
</evidence>
<evidence type="ECO:0000256" key="5">
    <source>
        <dbReference type="SAM" id="Phobius"/>
    </source>
</evidence>
<dbReference type="VEuPathDB" id="FungiDB:Bcin16g02940"/>
<dbReference type="PANTHER" id="PTHR33365:SF11">
    <property type="entry name" value="TAT PATHWAY SIGNAL SEQUENCE"/>
    <property type="match status" value="1"/>
</dbReference>
<reference evidence="6 7" key="2">
    <citation type="journal article" date="2012" name="Eukaryot. Cell">
        <title>Genome update of Botrytis cinerea strains B05.10 and T4.</title>
        <authorList>
            <person name="Staats M."/>
            <person name="van Kan J.A."/>
        </authorList>
    </citation>
    <scope>NUCLEOTIDE SEQUENCE [LARGE SCALE GENOMIC DNA]</scope>
    <source>
        <strain evidence="6 7">B05.10</strain>
    </source>
</reference>
<sequence length="237" mass="27071">MSHIQTTSQFLSSRRGYQPPSLENDQLDTRKLCGSTYSLFNVRVILISFFFVFGISASFVTGRYYMPYRDIASGCQPNIDLPLQEHKFVYNQTFAESGPAADAAWESMFPAQGGFFRHPRVSRERADFAVFHQLHCLDKIRLAYWTLYDASVAVHDGASTIDFDPKGLSDHFAPLHITHCIELIRNALICRPDTTVEVKDLENNGVTGFEAEHFCVNWNQLVDWVSEWEDYDKPGTK</sequence>
<evidence type="ECO:0000313" key="6">
    <source>
        <dbReference type="EMBL" id="ATZ58536.1"/>
    </source>
</evidence>
<dbReference type="Pfam" id="PF11807">
    <property type="entry name" value="UstYa"/>
    <property type="match status" value="1"/>
</dbReference>
<protein>
    <recommendedName>
        <fullName evidence="8">Tat pathway signal sequence protein</fullName>
    </recommendedName>
</protein>
<dbReference type="InterPro" id="IPR021765">
    <property type="entry name" value="UstYa-like"/>
</dbReference>
<keyword evidence="5" id="KW-1133">Transmembrane helix</keyword>
<dbReference type="AlphaFoldDB" id="A0A384K6T4"/>
<organism evidence="6 7">
    <name type="scientific">Botryotinia fuckeliana (strain B05.10)</name>
    <name type="common">Noble rot fungus</name>
    <name type="synonym">Botrytis cinerea</name>
    <dbReference type="NCBI Taxonomy" id="332648"/>
    <lineage>
        <taxon>Eukaryota</taxon>
        <taxon>Fungi</taxon>
        <taxon>Dikarya</taxon>
        <taxon>Ascomycota</taxon>
        <taxon>Pezizomycotina</taxon>
        <taxon>Leotiomycetes</taxon>
        <taxon>Helotiales</taxon>
        <taxon>Sclerotiniaceae</taxon>
        <taxon>Botrytis</taxon>
    </lineage>
</organism>
<reference evidence="6 7" key="3">
    <citation type="journal article" date="2017" name="Mol. Plant Pathol.">
        <title>A gapless genome sequence of the fungus Botrytis cinerea.</title>
        <authorList>
            <person name="Van Kan J.A."/>
            <person name="Stassen J.H."/>
            <person name="Mosbach A."/>
            <person name="Van Der Lee T.A."/>
            <person name="Faino L."/>
            <person name="Farmer A.D."/>
            <person name="Papasotiriou D.G."/>
            <person name="Zhou S."/>
            <person name="Seidl M.F."/>
            <person name="Cottam E."/>
            <person name="Edel D."/>
            <person name="Hahn M."/>
            <person name="Schwartz D.C."/>
            <person name="Dietrich R.A."/>
            <person name="Widdison S."/>
            <person name="Scalliet G."/>
        </authorList>
    </citation>
    <scope>NUCLEOTIDE SEQUENCE [LARGE SCALE GENOMIC DNA]</scope>
    <source>
        <strain evidence="6 7">B05.10</strain>
    </source>
</reference>
<dbReference type="PANTHER" id="PTHR33365">
    <property type="entry name" value="YALI0B05434P"/>
    <property type="match status" value="1"/>
</dbReference>
<proteinExistence type="inferred from homology"/>
<dbReference type="EMBL" id="CP009820">
    <property type="protein sequence ID" value="ATZ58536.1"/>
    <property type="molecule type" value="Genomic_DNA"/>
</dbReference>
<dbReference type="KEGG" id="bfu:BCIN_16g02940"/>
<dbReference type="GO" id="GO:0043386">
    <property type="term" value="P:mycotoxin biosynthetic process"/>
    <property type="evidence" value="ECO:0007669"/>
    <property type="project" value="InterPro"/>
</dbReference>
<feature type="compositionally biased region" description="Polar residues" evidence="4">
    <location>
        <begin position="1"/>
        <end position="12"/>
    </location>
</feature>
<feature type="transmembrane region" description="Helical" evidence="5">
    <location>
        <begin position="40"/>
        <end position="60"/>
    </location>
</feature>
<comment type="similarity">
    <text evidence="3">Belongs to the ustYa family.</text>
</comment>
<dbReference type="OrthoDB" id="3687641at2759"/>
<evidence type="ECO:0000256" key="3">
    <source>
        <dbReference type="ARBA" id="ARBA00035112"/>
    </source>
</evidence>
<comment type="pathway">
    <text evidence="1">Mycotoxin biosynthesis.</text>
</comment>
<gene>
    <name evidence="6" type="ORF">BCIN_16g02940</name>
</gene>
<dbReference type="GeneID" id="5432396"/>
<evidence type="ECO:0000256" key="4">
    <source>
        <dbReference type="SAM" id="MobiDB-lite"/>
    </source>
</evidence>
<name>A0A384K6T4_BOTFB</name>
<keyword evidence="5" id="KW-0472">Membrane</keyword>
<reference evidence="6 7" key="1">
    <citation type="journal article" date="2011" name="PLoS Genet.">
        <title>Genomic analysis of the necrotrophic fungal pathogens Sclerotinia sclerotiorum and Botrytis cinerea.</title>
        <authorList>
            <person name="Amselem J."/>
            <person name="Cuomo C.A."/>
            <person name="van Kan J.A."/>
            <person name="Viaud M."/>
            <person name="Benito E.P."/>
            <person name="Couloux A."/>
            <person name="Coutinho P.M."/>
            <person name="de Vries R.P."/>
            <person name="Dyer P.S."/>
            <person name="Fillinger S."/>
            <person name="Fournier E."/>
            <person name="Gout L."/>
            <person name="Hahn M."/>
            <person name="Kohn L."/>
            <person name="Lapalu N."/>
            <person name="Plummer K.M."/>
            <person name="Pradier J.M."/>
            <person name="Quevillon E."/>
            <person name="Sharon A."/>
            <person name="Simon A."/>
            <person name="ten Have A."/>
            <person name="Tudzynski B."/>
            <person name="Tudzynski P."/>
            <person name="Wincker P."/>
            <person name="Andrew M."/>
            <person name="Anthouard V."/>
            <person name="Beever R.E."/>
            <person name="Beffa R."/>
            <person name="Benoit I."/>
            <person name="Bouzid O."/>
            <person name="Brault B."/>
            <person name="Chen Z."/>
            <person name="Choquer M."/>
            <person name="Collemare J."/>
            <person name="Cotton P."/>
            <person name="Danchin E.G."/>
            <person name="Da Silva C."/>
            <person name="Gautier A."/>
            <person name="Giraud C."/>
            <person name="Giraud T."/>
            <person name="Gonzalez C."/>
            <person name="Grossetete S."/>
            <person name="Guldener U."/>
            <person name="Henrissat B."/>
            <person name="Howlett B.J."/>
            <person name="Kodira C."/>
            <person name="Kretschmer M."/>
            <person name="Lappartient A."/>
            <person name="Leroch M."/>
            <person name="Levis C."/>
            <person name="Mauceli E."/>
            <person name="Neuveglise C."/>
            <person name="Oeser B."/>
            <person name="Pearson M."/>
            <person name="Poulain J."/>
            <person name="Poussereau N."/>
            <person name="Quesneville H."/>
            <person name="Rascle C."/>
            <person name="Schumacher J."/>
            <person name="Segurens B."/>
            <person name="Sexton A."/>
            <person name="Silva E."/>
            <person name="Sirven C."/>
            <person name="Soanes D.M."/>
            <person name="Talbot N.J."/>
            <person name="Templeton M."/>
            <person name="Yandava C."/>
            <person name="Yarden O."/>
            <person name="Zeng Q."/>
            <person name="Rollins J.A."/>
            <person name="Lebrun M.H."/>
            <person name="Dickman M."/>
        </authorList>
    </citation>
    <scope>NUCLEOTIDE SEQUENCE [LARGE SCALE GENOMIC DNA]</scope>
    <source>
        <strain evidence="6 7">B05.10</strain>
    </source>
</reference>
<dbReference type="GO" id="GO:0016491">
    <property type="term" value="F:oxidoreductase activity"/>
    <property type="evidence" value="ECO:0007669"/>
    <property type="project" value="UniProtKB-KW"/>
</dbReference>
<evidence type="ECO:0000256" key="1">
    <source>
        <dbReference type="ARBA" id="ARBA00004685"/>
    </source>
</evidence>
<keyword evidence="5" id="KW-0812">Transmembrane</keyword>
<feature type="region of interest" description="Disordered" evidence="4">
    <location>
        <begin position="1"/>
        <end position="22"/>
    </location>
</feature>
<evidence type="ECO:0008006" key="8">
    <source>
        <dbReference type="Google" id="ProtNLM"/>
    </source>
</evidence>
<accession>A0A384K6T4</accession>
<keyword evidence="2" id="KW-0560">Oxidoreductase</keyword>